<feature type="domain" description="EamA" evidence="3">
    <location>
        <begin position="10"/>
        <end position="142"/>
    </location>
</feature>
<keyword evidence="2" id="KW-1133">Transmembrane helix</keyword>
<feature type="transmembrane region" description="Helical" evidence="2">
    <location>
        <begin position="152"/>
        <end position="169"/>
    </location>
</feature>
<dbReference type="PANTHER" id="PTHR22911">
    <property type="entry name" value="ACYL-MALONYL CONDENSING ENZYME-RELATED"/>
    <property type="match status" value="1"/>
</dbReference>
<reference evidence="4 5" key="1">
    <citation type="submission" date="2020-02" db="EMBL/GenBank/DDBJ databases">
        <title>Pseudoroseicyclus tamarix, sp. nov., isolated from offshore sediment of a Tamarix chinensis forest.</title>
        <authorList>
            <person name="Gai Y."/>
        </authorList>
    </citation>
    <scope>NUCLEOTIDE SEQUENCE [LARGE SCALE GENOMIC DNA]</scope>
    <source>
        <strain evidence="4 5">CLL3-39</strain>
    </source>
</reference>
<dbReference type="EMBL" id="JAAGAB010000003">
    <property type="protein sequence ID" value="NDV01729.1"/>
    <property type="molecule type" value="Genomic_DNA"/>
</dbReference>
<feature type="transmembrane region" description="Helical" evidence="2">
    <location>
        <begin position="240"/>
        <end position="260"/>
    </location>
</feature>
<accession>A0A6B2JYP1</accession>
<proteinExistence type="predicted"/>
<feature type="transmembrane region" description="Helical" evidence="2">
    <location>
        <begin position="126"/>
        <end position="146"/>
    </location>
</feature>
<name>A0A6B2JYP1_9RHOB</name>
<feature type="region of interest" description="Disordered" evidence="1">
    <location>
        <begin position="289"/>
        <end position="316"/>
    </location>
</feature>
<feature type="transmembrane region" description="Helical" evidence="2">
    <location>
        <begin position="74"/>
        <end position="95"/>
    </location>
</feature>
<dbReference type="PANTHER" id="PTHR22911:SF103">
    <property type="entry name" value="BLR2811 PROTEIN"/>
    <property type="match status" value="1"/>
</dbReference>
<sequence length="316" mass="33080">MAETQERPLLGVALVAAAVFNFALFDTATKVLSTGYEAGFLMAIRYAVNFAIMCAIMLPRYGRGAFVTHRSALVLLRALSLVAASWCMTNAVRTLPVGETAAITYLAPLAVLILAVPVLGERVGLAGWLAAGVGFAGTLLIVRPGGGLDPQGVLFALGVAAATSVYHLLSRLLARTETTEALVLHTALAGMIVFGATLPWTLPSEMPPLRDGLLIVTLGLFGALGHFLLTVAYRFAPAPFLAPVNYLHLAFATFLGWLVFGHVPDAVSAAGIVLVLLAGLSTALRPRRPALRTGPPASVDGDAPVTTDPPRPAVRR</sequence>
<feature type="transmembrane region" description="Helical" evidence="2">
    <location>
        <begin position="212"/>
        <end position="233"/>
    </location>
</feature>
<feature type="transmembrane region" description="Helical" evidence="2">
    <location>
        <begin position="266"/>
        <end position="284"/>
    </location>
</feature>
<dbReference type="Proteomes" id="UP000474757">
    <property type="component" value="Unassembled WGS sequence"/>
</dbReference>
<feature type="compositionally biased region" description="Pro residues" evidence="1">
    <location>
        <begin position="307"/>
        <end position="316"/>
    </location>
</feature>
<organism evidence="4 5">
    <name type="scientific">Pseudoroseicyclus tamaricis</name>
    <dbReference type="NCBI Taxonomy" id="2705421"/>
    <lineage>
        <taxon>Bacteria</taxon>
        <taxon>Pseudomonadati</taxon>
        <taxon>Pseudomonadota</taxon>
        <taxon>Alphaproteobacteria</taxon>
        <taxon>Rhodobacterales</taxon>
        <taxon>Paracoccaceae</taxon>
        <taxon>Pseudoroseicyclus</taxon>
    </lineage>
</organism>
<evidence type="ECO:0000313" key="5">
    <source>
        <dbReference type="Proteomes" id="UP000474757"/>
    </source>
</evidence>
<keyword evidence="2" id="KW-0472">Membrane</keyword>
<dbReference type="AlphaFoldDB" id="A0A6B2JYP1"/>
<dbReference type="InterPro" id="IPR000620">
    <property type="entry name" value="EamA_dom"/>
</dbReference>
<dbReference type="RefSeq" id="WP_163894058.1">
    <property type="nucleotide sequence ID" value="NZ_JAAFYS010000003.1"/>
</dbReference>
<evidence type="ECO:0000313" key="4">
    <source>
        <dbReference type="EMBL" id="NDV01729.1"/>
    </source>
</evidence>
<evidence type="ECO:0000256" key="1">
    <source>
        <dbReference type="SAM" id="MobiDB-lite"/>
    </source>
</evidence>
<evidence type="ECO:0000259" key="3">
    <source>
        <dbReference type="Pfam" id="PF00892"/>
    </source>
</evidence>
<feature type="transmembrane region" description="Helical" evidence="2">
    <location>
        <begin position="181"/>
        <end position="200"/>
    </location>
</feature>
<comment type="caution">
    <text evidence="4">The sequence shown here is derived from an EMBL/GenBank/DDBJ whole genome shotgun (WGS) entry which is preliminary data.</text>
</comment>
<dbReference type="Pfam" id="PF00892">
    <property type="entry name" value="EamA"/>
    <property type="match status" value="2"/>
</dbReference>
<evidence type="ECO:0000256" key="2">
    <source>
        <dbReference type="SAM" id="Phobius"/>
    </source>
</evidence>
<protein>
    <submittedName>
        <fullName evidence="4">DMT family transporter</fullName>
    </submittedName>
</protein>
<gene>
    <name evidence="4" type="ORF">GZA08_12215</name>
</gene>
<keyword evidence="2" id="KW-0812">Transmembrane</keyword>
<keyword evidence="5" id="KW-1185">Reference proteome</keyword>
<feature type="transmembrane region" description="Helical" evidence="2">
    <location>
        <begin position="41"/>
        <end position="62"/>
    </location>
</feature>
<dbReference type="InterPro" id="IPR037185">
    <property type="entry name" value="EmrE-like"/>
</dbReference>
<feature type="domain" description="EamA" evidence="3">
    <location>
        <begin position="152"/>
        <end position="278"/>
    </location>
</feature>
<feature type="transmembrane region" description="Helical" evidence="2">
    <location>
        <begin position="101"/>
        <end position="119"/>
    </location>
</feature>
<dbReference type="GO" id="GO:0016020">
    <property type="term" value="C:membrane"/>
    <property type="evidence" value="ECO:0007669"/>
    <property type="project" value="InterPro"/>
</dbReference>
<dbReference type="SUPFAM" id="SSF103481">
    <property type="entry name" value="Multidrug resistance efflux transporter EmrE"/>
    <property type="match status" value="2"/>
</dbReference>